<dbReference type="Gene3D" id="3.30.559.10">
    <property type="entry name" value="Chloramphenicol acetyltransferase-like domain"/>
    <property type="match status" value="1"/>
</dbReference>
<dbReference type="AlphaFoldDB" id="A0A6C2CNJ7"/>
<dbReference type="Proteomes" id="UP000389128">
    <property type="component" value="Unassembled WGS sequence"/>
</dbReference>
<name>A0A6C2CNJ7_9RHOO</name>
<dbReference type="OrthoDB" id="8577777at2"/>
<dbReference type="EMBL" id="SDKK01000013">
    <property type="protein sequence ID" value="TYC55326.1"/>
    <property type="molecule type" value="Genomic_DNA"/>
</dbReference>
<protein>
    <recommendedName>
        <fullName evidence="3">Condensation domain-containing protein</fullName>
    </recommendedName>
</protein>
<dbReference type="InterPro" id="IPR023213">
    <property type="entry name" value="CAT-like_dom_sf"/>
</dbReference>
<reference evidence="1 2" key="1">
    <citation type="submission" date="2019-01" db="EMBL/GenBank/DDBJ databases">
        <title>Zoogloea oleivorans genome sequencing and assembly.</title>
        <authorList>
            <person name="Tancsics A."/>
            <person name="Farkas M."/>
            <person name="Kriszt B."/>
            <person name="Maroti G."/>
            <person name="Horvath B."/>
        </authorList>
    </citation>
    <scope>NUCLEOTIDE SEQUENCE [LARGE SCALE GENOMIC DNA]</scope>
    <source>
        <strain evidence="1 2">Buc</strain>
    </source>
</reference>
<dbReference type="Gene3D" id="3.30.559.30">
    <property type="entry name" value="Nonribosomal peptide synthetase, condensation domain"/>
    <property type="match status" value="1"/>
</dbReference>
<evidence type="ECO:0000313" key="1">
    <source>
        <dbReference type="EMBL" id="TYC55326.1"/>
    </source>
</evidence>
<evidence type="ECO:0000313" key="2">
    <source>
        <dbReference type="Proteomes" id="UP000389128"/>
    </source>
</evidence>
<dbReference type="RefSeq" id="WP_148579893.1">
    <property type="nucleotide sequence ID" value="NZ_SDKK01000013.1"/>
</dbReference>
<proteinExistence type="predicted"/>
<organism evidence="1 2">
    <name type="scientific">Zoogloea oleivorans</name>
    <dbReference type="NCBI Taxonomy" id="1552750"/>
    <lineage>
        <taxon>Bacteria</taxon>
        <taxon>Pseudomonadati</taxon>
        <taxon>Pseudomonadota</taxon>
        <taxon>Betaproteobacteria</taxon>
        <taxon>Rhodocyclales</taxon>
        <taxon>Zoogloeaceae</taxon>
        <taxon>Zoogloea</taxon>
    </lineage>
</organism>
<gene>
    <name evidence="1" type="ORF">ETQ85_15050</name>
</gene>
<evidence type="ECO:0008006" key="3">
    <source>
        <dbReference type="Google" id="ProtNLM"/>
    </source>
</evidence>
<accession>A0A6C2CNJ7</accession>
<comment type="caution">
    <text evidence="1">The sequence shown here is derived from an EMBL/GenBank/DDBJ whole genome shotgun (WGS) entry which is preliminary data.</text>
</comment>
<dbReference type="SUPFAM" id="SSF52777">
    <property type="entry name" value="CoA-dependent acyltransferases"/>
    <property type="match status" value="2"/>
</dbReference>
<keyword evidence="2" id="KW-1185">Reference proteome</keyword>
<sequence length="439" mass="48778">MNCLASPTNDPVSGFFHWGRRYFDTTNSHFFIIDGNVDSELLGEALRKAVCEFGLLGDTRHNYAGITQDASSPVLDESMHSGAMCFSDAVLRRTLMRHVAVHPTSASHPVRLQLIRSADSQRCCLHLLISHEVADVKSGHIFMARFMAIYATLRDSSSARHAGAGFPVCSLADSRPEWFARRALLHRRSRAYVDIARRMLSVDRSCLRGSTSASGGNDFFHQVLPEDLQQGLRIAARRHGVTLNTLFSGALVRYLDKHQGHSGRSVTYSFALSLRKLLGSEHAEAFRSYMVPCTVRLSPPASSRALLQDLGRQTGYLRTDGLALELGRMENAVGLYRDGLPGFVVRWVMKRTQGTNIFFSNPGVIEEDFSCFGTKSLPITDSLTVGCLVHPYDLMFYTSTFGGKTQLDVVFRSSCFGDIEKDFVTPLIAELRKIIDSHD</sequence>